<keyword evidence="2" id="KW-1185">Reference proteome</keyword>
<dbReference type="Proteomes" id="UP001239111">
    <property type="component" value="Chromosome 1"/>
</dbReference>
<comment type="caution">
    <text evidence="1">The sequence shown here is derived from an EMBL/GenBank/DDBJ whole genome shotgun (WGS) entry which is preliminary data.</text>
</comment>
<evidence type="ECO:0000313" key="1">
    <source>
        <dbReference type="EMBL" id="KAJ8687350.1"/>
    </source>
</evidence>
<dbReference type="EMBL" id="CM056741">
    <property type="protein sequence ID" value="KAJ8687350.1"/>
    <property type="molecule type" value="Genomic_DNA"/>
</dbReference>
<name>A0ACC2PV95_9HYME</name>
<reference evidence="1" key="1">
    <citation type="submission" date="2023-04" db="EMBL/GenBank/DDBJ databases">
        <title>A chromosome-level genome assembly of the parasitoid wasp Eretmocerus hayati.</title>
        <authorList>
            <person name="Zhong Y."/>
            <person name="Liu S."/>
            <person name="Liu Y."/>
        </authorList>
    </citation>
    <scope>NUCLEOTIDE SEQUENCE</scope>
    <source>
        <strain evidence="1">ZJU_SS_LIU_2023</strain>
    </source>
</reference>
<proteinExistence type="predicted"/>
<evidence type="ECO:0000313" key="2">
    <source>
        <dbReference type="Proteomes" id="UP001239111"/>
    </source>
</evidence>
<sequence>MESRLINPRSSNNSTFGNYLEPFDDDSPSNSPQSPILAGHIFFADCPIEETTNISTTRSSDDLIDENTSLGWEIQCSEDTINKNLDVISNNELSSLDVVDSASWVETSQKVAELSMRFKAEKSIGNLSSMSDKTFRLMVPQSTGNVVTCTPKTRNLLAEHDDGDEGSSRMNLYDAERLELEARIKIIELEQCFESLYRQNVSSENSD</sequence>
<gene>
    <name evidence="1" type="ORF">QAD02_023144</name>
</gene>
<accession>A0ACC2PV95</accession>
<protein>
    <submittedName>
        <fullName evidence="1">Uncharacterized protein</fullName>
    </submittedName>
</protein>
<organism evidence="1 2">
    <name type="scientific">Eretmocerus hayati</name>
    <dbReference type="NCBI Taxonomy" id="131215"/>
    <lineage>
        <taxon>Eukaryota</taxon>
        <taxon>Metazoa</taxon>
        <taxon>Ecdysozoa</taxon>
        <taxon>Arthropoda</taxon>
        <taxon>Hexapoda</taxon>
        <taxon>Insecta</taxon>
        <taxon>Pterygota</taxon>
        <taxon>Neoptera</taxon>
        <taxon>Endopterygota</taxon>
        <taxon>Hymenoptera</taxon>
        <taxon>Apocrita</taxon>
        <taxon>Proctotrupomorpha</taxon>
        <taxon>Chalcidoidea</taxon>
        <taxon>Aphelinidae</taxon>
        <taxon>Aphelininae</taxon>
        <taxon>Eretmocerus</taxon>
    </lineage>
</organism>